<name>A0A1S1P0X7_METEX</name>
<protein>
    <submittedName>
        <fullName evidence="2">Uncharacterized protein</fullName>
    </submittedName>
</protein>
<feature type="region of interest" description="Disordered" evidence="1">
    <location>
        <begin position="1"/>
        <end position="33"/>
    </location>
</feature>
<gene>
    <name evidence="2" type="ORF">BK022_22655</name>
</gene>
<proteinExistence type="predicted"/>
<dbReference type="EMBL" id="MNAO01000386">
    <property type="protein sequence ID" value="OHV14941.1"/>
    <property type="molecule type" value="Genomic_DNA"/>
</dbReference>
<evidence type="ECO:0000313" key="2">
    <source>
        <dbReference type="EMBL" id="OHV14941.1"/>
    </source>
</evidence>
<evidence type="ECO:0000313" key="3">
    <source>
        <dbReference type="Proteomes" id="UP000180215"/>
    </source>
</evidence>
<dbReference type="Proteomes" id="UP000180215">
    <property type="component" value="Unassembled WGS sequence"/>
</dbReference>
<dbReference type="AlphaFoldDB" id="A0A1S1P0X7"/>
<accession>A0A1S1P0X7</accession>
<sequence length="93" mass="10003">MAALKDAPILDRQDDGAGLQQAGRIQAQHIGDPLPALERDEFAPALPPRDCRAADADPLSELPNRALFPTAGAFAQHTVITAHGISTRIVERW</sequence>
<organism evidence="2 3">
    <name type="scientific">Methylorubrum extorquens</name>
    <name type="common">Methylobacterium dichloromethanicum</name>
    <name type="synonym">Methylobacterium extorquens</name>
    <dbReference type="NCBI Taxonomy" id="408"/>
    <lineage>
        <taxon>Bacteria</taxon>
        <taxon>Pseudomonadati</taxon>
        <taxon>Pseudomonadota</taxon>
        <taxon>Alphaproteobacteria</taxon>
        <taxon>Hyphomicrobiales</taxon>
        <taxon>Methylobacteriaceae</taxon>
        <taxon>Methylorubrum</taxon>
    </lineage>
</organism>
<reference evidence="2 3" key="1">
    <citation type="submission" date="2016-10" db="EMBL/GenBank/DDBJ databases">
        <title>Draft genome sequence of Methylobacterium extorquens CP3, a seed endophyte of Crotalaria pumila with plant growth-promoting and metal tolerance properties.</title>
        <authorList>
            <person name="Sanchez-Lopez A.S."/>
            <person name="Van Hamme J.D."/>
            <person name="Thijs S."/>
            <person name="Mcammond B.M."/>
            <person name="Stevens V."/>
            <person name="Gonzalez-Chavez M.D.C."/>
            <person name="Vangronsveld J."/>
        </authorList>
    </citation>
    <scope>NUCLEOTIDE SEQUENCE [LARGE SCALE GENOMIC DNA]</scope>
    <source>
        <strain evidence="2 3">CP3</strain>
    </source>
</reference>
<comment type="caution">
    <text evidence="2">The sequence shown here is derived from an EMBL/GenBank/DDBJ whole genome shotgun (WGS) entry which is preliminary data.</text>
</comment>
<evidence type="ECO:0000256" key="1">
    <source>
        <dbReference type="SAM" id="MobiDB-lite"/>
    </source>
</evidence>